<evidence type="ECO:0000259" key="10">
    <source>
        <dbReference type="PROSITE" id="PS51462"/>
    </source>
</evidence>
<keyword evidence="12" id="KW-1185">Reference proteome</keyword>
<dbReference type="PANTHER" id="PTHR42904:SF8">
    <property type="entry name" value="NAD(+) DIPHOSPHATASE"/>
    <property type="match status" value="1"/>
</dbReference>
<dbReference type="InterPro" id="IPR038596">
    <property type="entry name" value="Janus_sf"/>
</dbReference>
<dbReference type="InterPro" id="IPR000086">
    <property type="entry name" value="NUDIX_hydrolase_dom"/>
</dbReference>
<dbReference type="SUPFAM" id="SSF143724">
    <property type="entry name" value="PHP14-like"/>
    <property type="match status" value="1"/>
</dbReference>
<comment type="similarity">
    <text evidence="2">Belongs to the janus family.</text>
</comment>
<dbReference type="GO" id="GO:0019677">
    <property type="term" value="P:NAD+ catabolic process"/>
    <property type="evidence" value="ECO:0007669"/>
    <property type="project" value="TreeGrafter"/>
</dbReference>
<evidence type="ECO:0000256" key="1">
    <source>
        <dbReference type="ARBA" id="ARBA00001946"/>
    </source>
</evidence>
<evidence type="ECO:0000256" key="9">
    <source>
        <dbReference type="PIRSR" id="PIRSR607702-2"/>
    </source>
</evidence>
<dbReference type="Pfam" id="PF00293">
    <property type="entry name" value="NUDIX"/>
    <property type="match status" value="1"/>
</dbReference>
<dbReference type="Gene3D" id="3.90.79.10">
    <property type="entry name" value="Nucleoside Triphosphate Pyrophosphohydrolase"/>
    <property type="match status" value="1"/>
</dbReference>
<dbReference type="GO" id="GO:0006742">
    <property type="term" value="P:NADP+ catabolic process"/>
    <property type="evidence" value="ECO:0007669"/>
    <property type="project" value="TreeGrafter"/>
</dbReference>
<dbReference type="InterPro" id="IPR020084">
    <property type="entry name" value="NUDIX_hydrolase_CS"/>
</dbReference>
<dbReference type="NCBIfam" id="NF001299">
    <property type="entry name" value="PRK00241.1"/>
    <property type="match status" value="1"/>
</dbReference>
<dbReference type="GO" id="GO:0005829">
    <property type="term" value="C:cytosol"/>
    <property type="evidence" value="ECO:0007669"/>
    <property type="project" value="TreeGrafter"/>
</dbReference>
<evidence type="ECO:0000256" key="7">
    <source>
        <dbReference type="ARBA" id="ARBA00023027"/>
    </source>
</evidence>
<dbReference type="PROSITE" id="PS51462">
    <property type="entry name" value="NUDIX"/>
    <property type="match status" value="1"/>
</dbReference>
<keyword evidence="5" id="KW-0378">Hydrolase</keyword>
<evidence type="ECO:0000256" key="5">
    <source>
        <dbReference type="ARBA" id="ARBA00022801"/>
    </source>
</evidence>
<evidence type="ECO:0000256" key="8">
    <source>
        <dbReference type="PIRSR" id="PIRSR607702-1"/>
    </source>
</evidence>
<evidence type="ECO:0000256" key="3">
    <source>
        <dbReference type="ARBA" id="ARBA00012381"/>
    </source>
</evidence>
<dbReference type="Gene3D" id="3.50.20.20">
    <property type="entry name" value="Janus/Ocnus"/>
    <property type="match status" value="1"/>
</dbReference>
<dbReference type="InterPro" id="IPR015375">
    <property type="entry name" value="NADH_PPase-like_N"/>
</dbReference>
<dbReference type="EC" id="3.6.1.22" evidence="3"/>
<organism evidence="11 12">
    <name type="scientific">Adiantum capillus-veneris</name>
    <name type="common">Maidenhair fern</name>
    <dbReference type="NCBI Taxonomy" id="13818"/>
    <lineage>
        <taxon>Eukaryota</taxon>
        <taxon>Viridiplantae</taxon>
        <taxon>Streptophyta</taxon>
        <taxon>Embryophyta</taxon>
        <taxon>Tracheophyta</taxon>
        <taxon>Polypodiopsida</taxon>
        <taxon>Polypodiidae</taxon>
        <taxon>Polypodiales</taxon>
        <taxon>Pteridineae</taxon>
        <taxon>Pteridaceae</taxon>
        <taxon>Vittarioideae</taxon>
        <taxon>Adiantum</taxon>
    </lineage>
</organism>
<dbReference type="InterPro" id="IPR015376">
    <property type="entry name" value="Znr_NADH_PPase"/>
</dbReference>
<feature type="domain" description="Nudix hydrolase" evidence="10">
    <location>
        <begin position="225"/>
        <end position="383"/>
    </location>
</feature>
<dbReference type="InterPro" id="IPR049734">
    <property type="entry name" value="NudC-like_C"/>
</dbReference>
<keyword evidence="7" id="KW-0520">NAD</keyword>
<reference evidence="11" key="1">
    <citation type="submission" date="2021-01" db="EMBL/GenBank/DDBJ databases">
        <title>Adiantum capillus-veneris genome.</title>
        <authorList>
            <person name="Fang Y."/>
            <person name="Liao Q."/>
        </authorList>
    </citation>
    <scope>NUCLEOTIDE SEQUENCE</scope>
    <source>
        <strain evidence="11">H3</strain>
        <tissue evidence="11">Leaf</tissue>
    </source>
</reference>
<dbReference type="EMBL" id="JABFUD020000008">
    <property type="protein sequence ID" value="KAI5077072.1"/>
    <property type="molecule type" value="Genomic_DNA"/>
</dbReference>
<evidence type="ECO:0000256" key="2">
    <source>
        <dbReference type="ARBA" id="ARBA00010971"/>
    </source>
</evidence>
<dbReference type="GO" id="GO:0005777">
    <property type="term" value="C:peroxisome"/>
    <property type="evidence" value="ECO:0007669"/>
    <property type="project" value="TreeGrafter"/>
</dbReference>
<proteinExistence type="inferred from homology"/>
<dbReference type="Pfam" id="PF09296">
    <property type="entry name" value="NUDIX-like"/>
    <property type="match status" value="1"/>
</dbReference>
<dbReference type="PROSITE" id="PS00893">
    <property type="entry name" value="NUDIX_BOX"/>
    <property type="match status" value="1"/>
</dbReference>
<accession>A0A9D4V0H0</accession>
<evidence type="ECO:0000313" key="12">
    <source>
        <dbReference type="Proteomes" id="UP000886520"/>
    </source>
</evidence>
<name>A0A9D4V0H0_ADICA</name>
<sequence length="516" mass="58040">MWSWSLLQPVGLCSRRFSQLATRGCSNYWIMSNCNKKRHVSFHSFSSSTNALDNNQGASVPQPAFNRAPERRADSIWLSEVFSTSALIIPFLGSKSLVKSGEPVLLPSKNLPKGERLKSACIKQPIFLGLRETSNEPLFAVEVSSVCREHLSSELWPEGCEWVDLRSYASELKSNDAGLLAYARGLVEWHMRNRFCSCCGGEMEFKEGGHSLQCSSRECGSSIYPRLDPAVIVLVTCGEYLLLGRQSRWKPGRYSLLAGFVEVGETFETAAAREIQEESGIKVKLDGLRYIASQPWPFPQSLMVGFMAEAEEKQLSFPKFVDDVVPVGNEGLRVLMENTKLPTIAVDTKELEDARWIHRSYLKAVLQNQPLNGNRPFSVPGSHAVANFLMQWWISYQKNTEWGGDEVSSVEIDEGVFKYILIRVSDGKGNQKLVVRGNKRMSYHADIFNHTTDKLRALKLQVEVLGGGRIDHHVTERVILVYGFSQAYGQANHAVTVALLKQWFPFHTISFDWDGY</sequence>
<dbReference type="Pfam" id="PF05005">
    <property type="entry name" value="Ocnus"/>
    <property type="match status" value="1"/>
</dbReference>
<dbReference type="InterPro" id="IPR015797">
    <property type="entry name" value="NUDIX_hydrolase-like_dom_sf"/>
</dbReference>
<dbReference type="SUPFAM" id="SSF55811">
    <property type="entry name" value="Nudix"/>
    <property type="match status" value="1"/>
</dbReference>
<evidence type="ECO:0000256" key="6">
    <source>
        <dbReference type="ARBA" id="ARBA00022842"/>
    </source>
</evidence>
<dbReference type="OrthoDB" id="10249612at2759"/>
<dbReference type="GO" id="GO:0046872">
    <property type="term" value="F:metal ion binding"/>
    <property type="evidence" value="ECO:0007669"/>
    <property type="project" value="UniProtKB-KW"/>
</dbReference>
<keyword evidence="6" id="KW-0460">Magnesium</keyword>
<feature type="active site" description="Proton acceptor" evidence="8">
    <location>
        <position position="444"/>
    </location>
</feature>
<dbReference type="Proteomes" id="UP000886520">
    <property type="component" value="Chromosome 8"/>
</dbReference>
<gene>
    <name evidence="11" type="ORF">GOP47_0009137</name>
</gene>
<keyword evidence="4" id="KW-0479">Metal-binding</keyword>
<dbReference type="GO" id="GO:0035529">
    <property type="term" value="F:NADH pyrophosphatase activity"/>
    <property type="evidence" value="ECO:0007669"/>
    <property type="project" value="TreeGrafter"/>
</dbReference>
<comment type="caution">
    <text evidence="11">The sequence shown here is derived from an EMBL/GenBank/DDBJ whole genome shotgun (WGS) entry which is preliminary data.</text>
</comment>
<feature type="binding site" evidence="9">
    <location>
        <position position="418"/>
    </location>
    <ligand>
        <name>substrate</name>
    </ligand>
</feature>
<dbReference type="InterPro" id="IPR007702">
    <property type="entry name" value="Janus"/>
</dbReference>
<protein>
    <recommendedName>
        <fullName evidence="3">NAD(+) diphosphatase</fullName>
        <ecNumber evidence="3">3.6.1.22</ecNumber>
    </recommendedName>
</protein>
<dbReference type="Gene3D" id="3.90.79.20">
    <property type="match status" value="1"/>
</dbReference>
<dbReference type="AlphaFoldDB" id="A0A9D4V0H0"/>
<evidence type="ECO:0000313" key="11">
    <source>
        <dbReference type="EMBL" id="KAI5077072.1"/>
    </source>
</evidence>
<dbReference type="InterPro" id="IPR050241">
    <property type="entry name" value="NAD-cap_RNA_hydrolase_NudC"/>
</dbReference>
<dbReference type="PANTHER" id="PTHR42904">
    <property type="entry name" value="NUDIX HYDROLASE, NUDC SUBFAMILY"/>
    <property type="match status" value="1"/>
</dbReference>
<evidence type="ECO:0000256" key="4">
    <source>
        <dbReference type="ARBA" id="ARBA00022723"/>
    </source>
</evidence>
<dbReference type="Pfam" id="PF09297">
    <property type="entry name" value="Zn_ribbon_NUD"/>
    <property type="match status" value="1"/>
</dbReference>
<comment type="cofactor">
    <cofactor evidence="1">
        <name>Mg(2+)</name>
        <dbReference type="ChEBI" id="CHEBI:18420"/>
    </cofactor>
</comment>
<dbReference type="CDD" id="cd03429">
    <property type="entry name" value="NUDIX_NADH_pyrophosphatase_Nudt13"/>
    <property type="match status" value="1"/>
</dbReference>